<proteinExistence type="predicted"/>
<evidence type="ECO:0000313" key="2">
    <source>
        <dbReference type="Proteomes" id="UP000030008"/>
    </source>
</evidence>
<dbReference type="RefSeq" id="WP_044904017.1">
    <property type="nucleotide sequence ID" value="NZ_JQIF01000014.1"/>
</dbReference>
<protein>
    <submittedName>
        <fullName evidence="1">Uncharacterized protein</fullName>
    </submittedName>
</protein>
<reference evidence="1 2" key="1">
    <citation type="submission" date="2014-08" db="EMBL/GenBank/DDBJ databases">
        <title>Clostridium innocuum, an unnegligible vancomycin-resistant pathogen causing extra-intestinal infections.</title>
        <authorList>
            <person name="Feng Y."/>
            <person name="Chiu C.-H."/>
        </authorList>
    </citation>
    <scope>NUCLEOTIDE SEQUENCE [LARGE SCALE GENOMIC DNA]</scope>
    <source>
        <strain evidence="1 2">AN88</strain>
    </source>
</reference>
<dbReference type="EMBL" id="JQIF01000014">
    <property type="protein sequence ID" value="KGJ54634.1"/>
    <property type="molecule type" value="Genomic_DNA"/>
</dbReference>
<dbReference type="Proteomes" id="UP000030008">
    <property type="component" value="Unassembled WGS sequence"/>
</dbReference>
<organism evidence="1 2">
    <name type="scientific">Clostridium innocuum</name>
    <dbReference type="NCBI Taxonomy" id="1522"/>
    <lineage>
        <taxon>Bacteria</taxon>
        <taxon>Bacillati</taxon>
        <taxon>Bacillota</taxon>
        <taxon>Clostridia</taxon>
        <taxon>Eubacteriales</taxon>
        <taxon>Clostridiaceae</taxon>
        <taxon>Clostridium</taxon>
    </lineage>
</organism>
<dbReference type="AlphaFoldDB" id="A0A099I9E6"/>
<gene>
    <name evidence="1" type="ORF">CIAN88_03150</name>
</gene>
<dbReference type="Pfam" id="PF19570">
    <property type="entry name" value="DUF6088"/>
    <property type="match status" value="1"/>
</dbReference>
<comment type="caution">
    <text evidence="1">The sequence shown here is derived from an EMBL/GenBank/DDBJ whole genome shotgun (WGS) entry which is preliminary data.</text>
</comment>
<name>A0A099I9E6_CLOIN</name>
<evidence type="ECO:0000313" key="1">
    <source>
        <dbReference type="EMBL" id="KGJ54634.1"/>
    </source>
</evidence>
<sequence length="168" mass="19554">MMKMEERMKNSPKGTIFTNSDFYDISNPDAVKMPLHRLYSSNKIYRLISGYYTIPYYSNVLHEYGYPSANAMAEKLAEKYAWNICPSGVVSFKKKFYPCNWAQYDLVLQGGCKLVPKENAIAYFEKDYKSMSNMIYGESIPFETMMKRIQQYEGQLNKTVLGQIRMQG</sequence>
<dbReference type="InterPro" id="IPR045738">
    <property type="entry name" value="DUF6088"/>
</dbReference>
<accession>A0A099I9E6</accession>